<evidence type="ECO:0000256" key="4">
    <source>
        <dbReference type="ARBA" id="ARBA00022787"/>
    </source>
</evidence>
<dbReference type="Pfam" id="PF01459">
    <property type="entry name" value="Porin_3"/>
    <property type="match status" value="1"/>
</dbReference>
<organism evidence="6 7">
    <name type="scientific">Dibothriocephalus latus</name>
    <name type="common">Fish tapeworm</name>
    <name type="synonym">Diphyllobothrium latum</name>
    <dbReference type="NCBI Taxonomy" id="60516"/>
    <lineage>
        <taxon>Eukaryota</taxon>
        <taxon>Metazoa</taxon>
        <taxon>Spiralia</taxon>
        <taxon>Lophotrochozoa</taxon>
        <taxon>Platyhelminthes</taxon>
        <taxon>Cestoda</taxon>
        <taxon>Eucestoda</taxon>
        <taxon>Diphyllobothriidea</taxon>
        <taxon>Diphyllobothriidae</taxon>
        <taxon>Dibothriocephalus</taxon>
    </lineage>
</organism>
<keyword evidence="3" id="KW-1134">Transmembrane beta strand</keyword>
<keyword evidence="4" id="KW-0496">Mitochondrion</keyword>
<evidence type="ECO:0000256" key="1">
    <source>
        <dbReference type="ARBA" id="ARBA00004294"/>
    </source>
</evidence>
<dbReference type="GO" id="GO:0008308">
    <property type="term" value="F:voltage-gated monoatomic anion channel activity"/>
    <property type="evidence" value="ECO:0007669"/>
    <property type="project" value="InterPro"/>
</dbReference>
<sequence>DYKSKTENNIDVHVKCLCPDRWSQASATGEITIRPADGISVKTKIDDGMKLTNDIEISEKIKGTKHNIVCSIDKEGEKNLKLKSSLKQDRVNAKLKVDFPSKFPRAVGSVVVGDKCYMAGAKLSIETDGFEIKKYVYSLGYVDKGFQLHGFLTNHRDIDITLFQSHSFVDCGFKISWDSYSKNTSLSAAVMYKSNKNTFLKARVDEHGNINLAYGIKFIPGNLPFGLFS</sequence>
<dbReference type="InterPro" id="IPR027246">
    <property type="entry name" value="Porin_Euk/Tom40"/>
</dbReference>
<evidence type="ECO:0000313" key="7">
    <source>
        <dbReference type="Proteomes" id="UP000281553"/>
    </source>
</evidence>
<gene>
    <name evidence="6" type="ORF">DILT_LOCUS630</name>
</gene>
<evidence type="ECO:0000256" key="3">
    <source>
        <dbReference type="ARBA" id="ARBA00022452"/>
    </source>
</evidence>
<reference evidence="6 7" key="1">
    <citation type="submission" date="2018-11" db="EMBL/GenBank/DDBJ databases">
        <authorList>
            <consortium name="Pathogen Informatics"/>
        </authorList>
    </citation>
    <scope>NUCLEOTIDE SEQUENCE [LARGE SCALE GENOMIC DNA]</scope>
</reference>
<dbReference type="GO" id="GO:0046930">
    <property type="term" value="C:pore complex"/>
    <property type="evidence" value="ECO:0007669"/>
    <property type="project" value="UniProtKB-KW"/>
</dbReference>
<comment type="subcellular location">
    <subcellularLocation>
        <location evidence="1">Mitochondrion outer membrane</location>
    </subcellularLocation>
</comment>
<dbReference type="Proteomes" id="UP000281553">
    <property type="component" value="Unassembled WGS sequence"/>
</dbReference>
<dbReference type="GO" id="GO:0015288">
    <property type="term" value="F:porin activity"/>
    <property type="evidence" value="ECO:0007669"/>
    <property type="project" value="UniProtKB-KW"/>
</dbReference>
<keyword evidence="3" id="KW-0812">Transmembrane</keyword>
<keyword evidence="5" id="KW-0406">Ion transport</keyword>
<keyword evidence="7" id="KW-1185">Reference proteome</keyword>
<evidence type="ECO:0008006" key="8">
    <source>
        <dbReference type="Google" id="ProtNLM"/>
    </source>
</evidence>
<dbReference type="InterPro" id="IPR001925">
    <property type="entry name" value="Porin_Euk"/>
</dbReference>
<proteinExistence type="inferred from homology"/>
<feature type="non-terminal residue" evidence="6">
    <location>
        <position position="1"/>
    </location>
</feature>
<dbReference type="InterPro" id="IPR023614">
    <property type="entry name" value="Porin_dom_sf"/>
</dbReference>
<protein>
    <recommendedName>
        <fullName evidence="8">Voltage-dependent anion-selective channel protein 1</fullName>
    </recommendedName>
</protein>
<dbReference type="GO" id="GO:0005741">
    <property type="term" value="C:mitochondrial outer membrane"/>
    <property type="evidence" value="ECO:0007669"/>
    <property type="project" value="UniProtKB-SubCell"/>
</dbReference>
<name>A0A3P6PYD7_DIBLA</name>
<evidence type="ECO:0000256" key="5">
    <source>
        <dbReference type="ARBA" id="ARBA00023114"/>
    </source>
</evidence>
<keyword evidence="5" id="KW-0813">Transport</keyword>
<evidence type="ECO:0000256" key="2">
    <source>
        <dbReference type="ARBA" id="ARBA00007780"/>
    </source>
</evidence>
<keyword evidence="3" id="KW-0472">Membrane</keyword>
<comment type="similarity">
    <text evidence="2">Belongs to the eukaryotic mitochondrial porin family.</text>
</comment>
<evidence type="ECO:0000313" key="6">
    <source>
        <dbReference type="EMBL" id="VDK34923.1"/>
    </source>
</evidence>
<keyword evidence="4" id="KW-1000">Mitochondrion outer membrane</keyword>
<dbReference type="EMBL" id="UYRU01002879">
    <property type="protein sequence ID" value="VDK34923.1"/>
    <property type="molecule type" value="Genomic_DNA"/>
</dbReference>
<dbReference type="PANTHER" id="PTHR11743:SF70">
    <property type="entry name" value="GH26960P-RELATED"/>
    <property type="match status" value="1"/>
</dbReference>
<dbReference type="AlphaFoldDB" id="A0A3P6PYD7"/>
<accession>A0A3P6PYD7</accession>
<keyword evidence="5" id="KW-0626">Porin</keyword>
<dbReference type="OrthoDB" id="7827681at2759"/>
<dbReference type="PANTHER" id="PTHR11743">
    <property type="entry name" value="VOLTAGE-DEPENDENT ANION-SELECTIVE CHANNEL"/>
    <property type="match status" value="1"/>
</dbReference>
<dbReference type="Gene3D" id="2.40.160.10">
    <property type="entry name" value="Porin"/>
    <property type="match status" value="1"/>
</dbReference>